<reference evidence="7" key="1">
    <citation type="submission" date="2013-03" db="EMBL/GenBank/DDBJ databases">
        <title>The Genome Sequence of Anopheles dirus WRAIR2.</title>
        <authorList>
            <consortium name="The Broad Institute Genomics Platform"/>
            <person name="Neafsey D.E."/>
            <person name="Walton C."/>
            <person name="Walker B."/>
            <person name="Young S.K."/>
            <person name="Zeng Q."/>
            <person name="Gargeya S."/>
            <person name="Fitzgerald M."/>
            <person name="Haas B."/>
            <person name="Abouelleil A."/>
            <person name="Allen A.W."/>
            <person name="Alvarado L."/>
            <person name="Arachchi H.M."/>
            <person name="Berlin A.M."/>
            <person name="Chapman S.B."/>
            <person name="Gainer-Dewar J."/>
            <person name="Goldberg J."/>
            <person name="Griggs A."/>
            <person name="Gujja S."/>
            <person name="Hansen M."/>
            <person name="Howarth C."/>
            <person name="Imamovic A."/>
            <person name="Ireland A."/>
            <person name="Larimer J."/>
            <person name="McCowan C."/>
            <person name="Murphy C."/>
            <person name="Pearson M."/>
            <person name="Poon T.W."/>
            <person name="Priest M."/>
            <person name="Roberts A."/>
            <person name="Saif S."/>
            <person name="Shea T."/>
            <person name="Sisk P."/>
            <person name="Sykes S."/>
            <person name="Wortman J."/>
            <person name="Nusbaum C."/>
            <person name="Birren B."/>
        </authorList>
    </citation>
    <scope>NUCLEOTIDE SEQUENCE [LARGE SCALE GENOMIC DNA]</scope>
    <source>
        <strain evidence="7">WRAIR2</strain>
    </source>
</reference>
<dbReference type="Pfam" id="PF04712">
    <property type="entry name" value="Radial_spoke"/>
    <property type="match status" value="1"/>
</dbReference>
<accession>A0A182NUK6</accession>
<dbReference type="EnsemblMetazoa" id="ADIR011348-RA">
    <property type="protein sequence ID" value="ADIR011348-PA"/>
    <property type="gene ID" value="ADIR011348"/>
</dbReference>
<evidence type="ECO:0000256" key="4">
    <source>
        <dbReference type="ARBA" id="ARBA00023212"/>
    </source>
</evidence>
<evidence type="ECO:0000256" key="3">
    <source>
        <dbReference type="ARBA" id="ARBA00023069"/>
    </source>
</evidence>
<dbReference type="PANTHER" id="PTHR13159:SF0">
    <property type="entry name" value="RADIAL SPOKE HEAD 6 HOMOLOG A"/>
    <property type="match status" value="1"/>
</dbReference>
<keyword evidence="2" id="KW-0963">Cytoplasm</keyword>
<name>A0A182NUK6_9DIPT</name>
<reference evidence="6" key="2">
    <citation type="submission" date="2020-05" db="UniProtKB">
        <authorList>
            <consortium name="EnsemblMetazoa"/>
        </authorList>
    </citation>
    <scope>IDENTIFICATION</scope>
    <source>
        <strain evidence="6">WRAIR2</strain>
    </source>
</reference>
<dbReference type="AlphaFoldDB" id="A0A182NUK6"/>
<proteinExistence type="predicted"/>
<dbReference type="Proteomes" id="UP000075884">
    <property type="component" value="Unassembled WGS sequence"/>
</dbReference>
<organism evidence="6 7">
    <name type="scientific">Anopheles dirus</name>
    <dbReference type="NCBI Taxonomy" id="7168"/>
    <lineage>
        <taxon>Eukaryota</taxon>
        <taxon>Metazoa</taxon>
        <taxon>Ecdysozoa</taxon>
        <taxon>Arthropoda</taxon>
        <taxon>Hexapoda</taxon>
        <taxon>Insecta</taxon>
        <taxon>Pterygota</taxon>
        <taxon>Neoptera</taxon>
        <taxon>Endopterygota</taxon>
        <taxon>Diptera</taxon>
        <taxon>Nematocera</taxon>
        <taxon>Culicoidea</taxon>
        <taxon>Culicidae</taxon>
        <taxon>Anophelinae</taxon>
        <taxon>Anopheles</taxon>
    </lineage>
</organism>
<evidence type="ECO:0000256" key="1">
    <source>
        <dbReference type="ARBA" id="ARBA00004430"/>
    </source>
</evidence>
<dbReference type="STRING" id="7168.A0A182NUK6"/>
<sequence>MGWDLPRGYDYFISAEIERTLRYNPNAKSCQFWGVVRSLCCDYYILEVEHREKSIEYCAYRGVIGMHPEIITDIIDGLLEGTVQHAKSLSNVDALSDLSPESLEELVRCVMKDTLNKLELVDTSMLRIRLERIQLEARLNNRTFKVSANPRTKPWQELPPITLQQLEATEGLRVFLIGNLEAPVPNIVKPFDGLEKNLLRAQISKISAHRDSHIDGSETNISLVKCLSGTYGSVIGYNQELLQERVECWSERKEHGMQYWLSETWPGLGTFNDGHQFRCFYIGWALERQNSWYSPVVRIPKMMNEYGSK</sequence>
<dbReference type="VEuPathDB" id="VectorBase:ADIR011348"/>
<keyword evidence="4" id="KW-0206">Cytoskeleton</keyword>
<dbReference type="GO" id="GO:0001534">
    <property type="term" value="C:radial spoke"/>
    <property type="evidence" value="ECO:0007669"/>
    <property type="project" value="InterPro"/>
</dbReference>
<evidence type="ECO:0000256" key="5">
    <source>
        <dbReference type="ARBA" id="ARBA00023273"/>
    </source>
</evidence>
<dbReference type="GO" id="GO:0035082">
    <property type="term" value="P:axoneme assembly"/>
    <property type="evidence" value="ECO:0007669"/>
    <property type="project" value="TreeGrafter"/>
</dbReference>
<dbReference type="GO" id="GO:0060294">
    <property type="term" value="P:cilium movement involved in cell motility"/>
    <property type="evidence" value="ECO:0007669"/>
    <property type="project" value="InterPro"/>
</dbReference>
<dbReference type="InterPro" id="IPR006802">
    <property type="entry name" value="Radial_spoke"/>
</dbReference>
<keyword evidence="3" id="KW-0969">Cilium</keyword>
<keyword evidence="5" id="KW-0966">Cell projection</keyword>
<evidence type="ECO:0000313" key="6">
    <source>
        <dbReference type="EnsemblMetazoa" id="ADIR011348-PA"/>
    </source>
</evidence>
<evidence type="ECO:0000313" key="7">
    <source>
        <dbReference type="Proteomes" id="UP000075884"/>
    </source>
</evidence>
<dbReference type="PANTHER" id="PTHR13159">
    <property type="entry name" value="RADIAL SPOKEHEAD-RELATED"/>
    <property type="match status" value="1"/>
</dbReference>
<keyword evidence="7" id="KW-1185">Reference proteome</keyword>
<evidence type="ECO:0000256" key="2">
    <source>
        <dbReference type="ARBA" id="ARBA00022490"/>
    </source>
</evidence>
<protein>
    <submittedName>
        <fullName evidence="6">Uncharacterized protein</fullName>
    </submittedName>
</protein>
<comment type="subcellular location">
    <subcellularLocation>
        <location evidence="1">Cytoplasm</location>
        <location evidence="1">Cytoskeleton</location>
        <location evidence="1">Cilium axoneme</location>
    </subcellularLocation>
</comment>